<evidence type="ECO:0000313" key="2">
    <source>
        <dbReference type="Proteomes" id="UP000238196"/>
    </source>
</evidence>
<name>A0A2S5KMF4_9PROT</name>
<dbReference type="Proteomes" id="UP000238196">
    <property type="component" value="Unassembled WGS sequence"/>
</dbReference>
<sequence>MRPLVGANPADTKLFEQPVIKTRMVALLGEERYSTTVSLLNTATAIQQEGPLIYVVSRYSPLPDLAQKAGFVWNSDSNRMALMLVDNQGAASVFAEPQAESVDPASPLAWPQELAVILNKDNSSNPALPISNVPVMQ</sequence>
<protein>
    <submittedName>
        <fullName evidence="1">Uncharacterized protein</fullName>
    </submittedName>
</protein>
<organism evidence="1 2">
    <name type="scientific">Proteobacteria bacterium 228</name>
    <dbReference type="NCBI Taxonomy" id="2083153"/>
    <lineage>
        <taxon>Bacteria</taxon>
        <taxon>Pseudomonadati</taxon>
        <taxon>Pseudomonadota</taxon>
    </lineage>
</organism>
<comment type="caution">
    <text evidence="1">The sequence shown here is derived from an EMBL/GenBank/DDBJ whole genome shotgun (WGS) entry which is preliminary data.</text>
</comment>
<dbReference type="EMBL" id="PRLP01000065">
    <property type="protein sequence ID" value="PPC75843.1"/>
    <property type="molecule type" value="Genomic_DNA"/>
</dbReference>
<accession>A0A2S5KMF4</accession>
<proteinExistence type="predicted"/>
<reference evidence="1 2" key="1">
    <citation type="submission" date="2018-02" db="EMBL/GenBank/DDBJ databases">
        <title>novel marine gammaproteobacteria from coastal saline agro ecosystem.</title>
        <authorList>
            <person name="Krishnan R."/>
            <person name="Ramesh Kumar N."/>
        </authorList>
    </citation>
    <scope>NUCLEOTIDE SEQUENCE [LARGE SCALE GENOMIC DNA]</scope>
    <source>
        <strain evidence="1 2">228</strain>
    </source>
</reference>
<gene>
    <name evidence="1" type="ORF">C4K68_18295</name>
</gene>
<evidence type="ECO:0000313" key="1">
    <source>
        <dbReference type="EMBL" id="PPC75843.1"/>
    </source>
</evidence>
<dbReference type="AlphaFoldDB" id="A0A2S5KMF4"/>